<protein>
    <submittedName>
        <fullName evidence="3">Acetyl-CoA carboxylase biotin carboxyl carrier protein subunit</fullName>
    </submittedName>
</protein>
<evidence type="ECO:0000256" key="1">
    <source>
        <dbReference type="ARBA" id="ARBA00023267"/>
    </source>
</evidence>
<dbReference type="AlphaFoldDB" id="A0A660S760"/>
<accession>A0A660S760</accession>
<sequence>MEKGKINVDFTEYETNIPESLKKLRRTYRLNKNKKLVKAFIPGNIKAVFVKEGDKVVLGQKLLVLEAMKMENEILAPVNGVVKKINVKLEDRVGKDQILIELK</sequence>
<gene>
    <name evidence="3" type="ORF">DRP44_05385</name>
</gene>
<dbReference type="PANTHER" id="PTHR45266:SF3">
    <property type="entry name" value="OXALOACETATE DECARBOXYLASE ALPHA CHAIN"/>
    <property type="match status" value="1"/>
</dbReference>
<dbReference type="InterPro" id="IPR011053">
    <property type="entry name" value="Single_hybrid_motif"/>
</dbReference>
<dbReference type="Gene3D" id="2.40.50.100">
    <property type="match status" value="1"/>
</dbReference>
<dbReference type="Pfam" id="PF00364">
    <property type="entry name" value="Biotin_lipoyl"/>
    <property type="match status" value="1"/>
</dbReference>
<dbReference type="PROSITE" id="PS50968">
    <property type="entry name" value="BIOTINYL_LIPOYL"/>
    <property type="match status" value="1"/>
</dbReference>
<evidence type="ECO:0000259" key="2">
    <source>
        <dbReference type="PROSITE" id="PS50968"/>
    </source>
</evidence>
<keyword evidence="1" id="KW-0092">Biotin</keyword>
<name>A0A660S760_UNCT6</name>
<dbReference type="InterPro" id="IPR001882">
    <property type="entry name" value="Biotin_BS"/>
</dbReference>
<proteinExistence type="predicted"/>
<organism evidence="3 4">
    <name type="scientific">candidate division TA06 bacterium</name>
    <dbReference type="NCBI Taxonomy" id="2250710"/>
    <lineage>
        <taxon>Bacteria</taxon>
        <taxon>Bacteria division TA06</taxon>
    </lineage>
</organism>
<dbReference type="EMBL" id="QNBC01000067">
    <property type="protein sequence ID" value="RKX65869.1"/>
    <property type="molecule type" value="Genomic_DNA"/>
</dbReference>
<dbReference type="FunFam" id="2.40.50.100:FF:000003">
    <property type="entry name" value="Acetyl-CoA carboxylase biotin carboxyl carrier protein"/>
    <property type="match status" value="1"/>
</dbReference>
<dbReference type="InterPro" id="IPR000089">
    <property type="entry name" value="Biotin_lipoyl"/>
</dbReference>
<comment type="caution">
    <text evidence="3">The sequence shown here is derived from an EMBL/GenBank/DDBJ whole genome shotgun (WGS) entry which is preliminary data.</text>
</comment>
<dbReference type="InterPro" id="IPR050709">
    <property type="entry name" value="Biotin_Carboxyl_Carrier/Decarb"/>
</dbReference>
<evidence type="ECO:0000313" key="3">
    <source>
        <dbReference type="EMBL" id="RKX65869.1"/>
    </source>
</evidence>
<dbReference type="SUPFAM" id="SSF51230">
    <property type="entry name" value="Single hybrid motif"/>
    <property type="match status" value="1"/>
</dbReference>
<dbReference type="PANTHER" id="PTHR45266">
    <property type="entry name" value="OXALOACETATE DECARBOXYLASE ALPHA CHAIN"/>
    <property type="match status" value="1"/>
</dbReference>
<dbReference type="CDD" id="cd06850">
    <property type="entry name" value="biotinyl_domain"/>
    <property type="match status" value="1"/>
</dbReference>
<evidence type="ECO:0000313" key="4">
    <source>
        <dbReference type="Proteomes" id="UP000282321"/>
    </source>
</evidence>
<reference evidence="3 4" key="1">
    <citation type="submission" date="2018-06" db="EMBL/GenBank/DDBJ databases">
        <title>Extensive metabolic versatility and redundancy in microbially diverse, dynamic hydrothermal sediments.</title>
        <authorList>
            <person name="Dombrowski N."/>
            <person name="Teske A."/>
            <person name="Baker B.J."/>
        </authorList>
    </citation>
    <scope>NUCLEOTIDE SEQUENCE [LARGE SCALE GENOMIC DNA]</scope>
    <source>
        <strain evidence="3">B35_G9</strain>
    </source>
</reference>
<dbReference type="PROSITE" id="PS00188">
    <property type="entry name" value="BIOTIN"/>
    <property type="match status" value="1"/>
</dbReference>
<dbReference type="Proteomes" id="UP000282321">
    <property type="component" value="Unassembled WGS sequence"/>
</dbReference>
<feature type="domain" description="Lipoyl-binding" evidence="2">
    <location>
        <begin position="27"/>
        <end position="103"/>
    </location>
</feature>